<dbReference type="AlphaFoldDB" id="Q92VT1"/>
<keyword evidence="3" id="KW-1185">Reference proteome</keyword>
<dbReference type="EMBL" id="AL591985">
    <property type="protein sequence ID" value="CAC49018.1"/>
    <property type="molecule type" value="Genomic_DNA"/>
</dbReference>
<dbReference type="EnsemblBacteria" id="CAC49018">
    <property type="protein sequence ID" value="CAC49018"/>
    <property type="gene ID" value="SM_b21698"/>
</dbReference>
<proteinExistence type="predicted"/>
<gene>
    <name evidence="2" type="ORF">SM_b21698</name>
</gene>
<protein>
    <submittedName>
        <fullName evidence="2">Uncharacterized protein</fullName>
    </submittedName>
</protein>
<sequence>MLPWFSAFSAEGRAADGAMADGDGRRALGKVWRLSSNRRWNRYETFRPARFLDRMRYCLRVDDKVEFRLADSATITGLSKQARACTKYFYLVGIFRIGHDSMKAPFRRARSRHIAVLRMTTSGGGDGGRSRDRTASKDTLVPREPQSTMACGRTAVAGG</sequence>
<evidence type="ECO:0000313" key="3">
    <source>
        <dbReference type="Proteomes" id="UP000001976"/>
    </source>
</evidence>
<evidence type="ECO:0000313" key="2">
    <source>
        <dbReference type="EMBL" id="CAC49018.1"/>
    </source>
</evidence>
<organism evidence="2 3">
    <name type="scientific">Rhizobium meliloti (strain 1021)</name>
    <name type="common">Ensifer meliloti</name>
    <name type="synonym">Sinorhizobium meliloti</name>
    <dbReference type="NCBI Taxonomy" id="266834"/>
    <lineage>
        <taxon>Bacteria</taxon>
        <taxon>Pseudomonadati</taxon>
        <taxon>Pseudomonadota</taxon>
        <taxon>Alphaproteobacteria</taxon>
        <taxon>Hyphomicrobiales</taxon>
        <taxon>Rhizobiaceae</taxon>
        <taxon>Sinorhizobium/Ensifer group</taxon>
        <taxon>Sinorhizobium</taxon>
    </lineage>
</organism>
<reference evidence="3" key="2">
    <citation type="journal article" date="2001" name="Science">
        <title>The composite genome of the legume symbiont Sinorhizobium meliloti.</title>
        <authorList>
            <person name="Galibert F."/>
            <person name="Finan T.M."/>
            <person name="Long S.R."/>
            <person name="Puehler A."/>
            <person name="Abola P."/>
            <person name="Ampe F."/>
            <person name="Barloy-Hubler F."/>
            <person name="Barnett M.J."/>
            <person name="Becker A."/>
            <person name="Boistard P."/>
            <person name="Bothe G."/>
            <person name="Boutry M."/>
            <person name="Bowser L."/>
            <person name="Buhrmester J."/>
            <person name="Cadieu E."/>
            <person name="Capela D."/>
            <person name="Chain P."/>
            <person name="Cowie A."/>
            <person name="Davis R.W."/>
            <person name="Dreano S."/>
            <person name="Federspiel N.A."/>
            <person name="Fisher R.F."/>
            <person name="Gloux S."/>
            <person name="Godrie T."/>
            <person name="Goffeau A."/>
            <person name="Golding B."/>
            <person name="Gouzy J."/>
            <person name="Gurjal M."/>
            <person name="Hernandez-Lucas I."/>
            <person name="Hong A."/>
            <person name="Huizar L."/>
            <person name="Hyman R.W."/>
            <person name="Jones T."/>
            <person name="Kahn D."/>
            <person name="Kahn M.L."/>
            <person name="Kalman S."/>
            <person name="Keating D.H."/>
            <person name="Kiss E."/>
            <person name="Komp C."/>
            <person name="Lelaure V."/>
            <person name="Masuy D."/>
            <person name="Palm C."/>
            <person name="Peck M.C."/>
            <person name="Pohl T.M."/>
            <person name="Portetelle D."/>
            <person name="Purnelle B."/>
            <person name="Ramsperger U."/>
            <person name="Surzycki R."/>
            <person name="Thebault P."/>
            <person name="Vandenbol M."/>
            <person name="Vorhoelter F.J."/>
            <person name="Weidner S."/>
            <person name="Wells D.H."/>
            <person name="Wong K."/>
            <person name="Yeh K.-C."/>
            <person name="Batut J."/>
        </authorList>
    </citation>
    <scope>NUCLEOTIDE SEQUENCE [LARGE SCALE GENOMIC DNA]</scope>
    <source>
        <strain evidence="3">1021</strain>
        <plasmid evidence="3">Plasmid pSymB</plasmid>
    </source>
</reference>
<accession>Q92VT1</accession>
<dbReference type="KEGG" id="sme:SM_b21698"/>
<geneLocation type="plasmid" evidence="2 3">
    <name>pSymB</name>
</geneLocation>
<reference evidence="2 3" key="1">
    <citation type="journal article" date="2001" name="Proc. Natl. Acad. Sci. U.S.A.">
        <title>The complete sequence of the 1,683-kb pSymB megaplasmid from the N2-fixing endosymbiont Sinorhizobium meliloti.</title>
        <authorList>
            <person name="Finan T.M."/>
            <person name="Weidner S."/>
            <person name="Wong K."/>
            <person name="Buhrmester J."/>
            <person name="Chain P."/>
            <person name="Vorholter F.J."/>
            <person name="Hernandez-Lucas I."/>
            <person name="Becker A."/>
            <person name="Cowie A."/>
            <person name="Gouzy J."/>
            <person name="Golding B."/>
            <person name="Puhler A."/>
        </authorList>
    </citation>
    <scope>NUCLEOTIDE SEQUENCE [LARGE SCALE GENOMIC DNA]</scope>
    <source>
        <strain evidence="2 3">1021</strain>
        <plasmid evidence="3">Plasmid pSymB</plasmid>
    </source>
</reference>
<dbReference type="HOGENOM" id="CLU_1659348_0_0_5"/>
<feature type="region of interest" description="Disordered" evidence="1">
    <location>
        <begin position="119"/>
        <end position="159"/>
    </location>
</feature>
<dbReference type="PIR" id="B95919">
    <property type="entry name" value="B95919"/>
</dbReference>
<keyword evidence="2" id="KW-0614">Plasmid</keyword>
<dbReference type="Proteomes" id="UP000001976">
    <property type="component" value="Plasmid pSymB"/>
</dbReference>
<evidence type="ECO:0000256" key="1">
    <source>
        <dbReference type="SAM" id="MobiDB-lite"/>
    </source>
</evidence>
<name>Q92VT1_RHIME</name>